<accession>A0A1F6FSH6</accession>
<reference evidence="2 3" key="1">
    <citation type="journal article" date="2016" name="Nat. Commun.">
        <title>Thousands of microbial genomes shed light on interconnected biogeochemical processes in an aquifer system.</title>
        <authorList>
            <person name="Anantharaman K."/>
            <person name="Brown C.T."/>
            <person name="Hug L.A."/>
            <person name="Sharon I."/>
            <person name="Castelle C.J."/>
            <person name="Probst A.J."/>
            <person name="Thomas B.C."/>
            <person name="Singh A."/>
            <person name="Wilkins M.J."/>
            <person name="Karaoz U."/>
            <person name="Brodie E.L."/>
            <person name="Williams K.H."/>
            <person name="Hubbard S.S."/>
            <person name="Banfield J.F."/>
        </authorList>
    </citation>
    <scope>NUCLEOTIDE SEQUENCE [LARGE SCALE GENOMIC DNA]</scope>
</reference>
<keyword evidence="1" id="KW-0812">Transmembrane</keyword>
<proteinExistence type="predicted"/>
<dbReference type="EMBL" id="MFMT01000012">
    <property type="protein sequence ID" value="OGG88828.1"/>
    <property type="molecule type" value="Genomic_DNA"/>
</dbReference>
<evidence type="ECO:0000313" key="2">
    <source>
        <dbReference type="EMBL" id="OGG88828.1"/>
    </source>
</evidence>
<keyword evidence="1" id="KW-0472">Membrane</keyword>
<evidence type="ECO:0000313" key="3">
    <source>
        <dbReference type="Proteomes" id="UP000179230"/>
    </source>
</evidence>
<protein>
    <submittedName>
        <fullName evidence="2">Uncharacterized protein</fullName>
    </submittedName>
</protein>
<evidence type="ECO:0000256" key="1">
    <source>
        <dbReference type="SAM" id="Phobius"/>
    </source>
</evidence>
<gene>
    <name evidence="2" type="ORF">A2592_03060</name>
</gene>
<name>A0A1F6FSH6_9BACT</name>
<feature type="transmembrane region" description="Helical" evidence="1">
    <location>
        <begin position="6"/>
        <end position="28"/>
    </location>
</feature>
<sequence>MNKYVFISIWTIVGVFILATFTGGYLIMNQQKISLIANFEECTTAGYPIMESYPEQCRTPDGRMFVRIISSPEVSFGIPFTLQLGSQVSFDDGLNVTLVEVNDSRCKEGVVCIWAGELSPFLYVKDGTIGVAEEIRLGTTAKTSITQGGYVFSLNDATETTATITITKESKPVACTKEAKLCPDGSAIGRTGPNCEFAPCPTGY</sequence>
<keyword evidence="1" id="KW-1133">Transmembrane helix</keyword>
<dbReference type="Proteomes" id="UP000179230">
    <property type="component" value="Unassembled WGS sequence"/>
</dbReference>
<organism evidence="2 3">
    <name type="scientific">Candidatus Kaiserbacteria bacterium RIFOXYD1_FULL_42_15</name>
    <dbReference type="NCBI Taxonomy" id="1798532"/>
    <lineage>
        <taxon>Bacteria</taxon>
        <taxon>Candidatus Kaiseribacteriota</taxon>
    </lineage>
</organism>
<comment type="caution">
    <text evidence="2">The sequence shown here is derived from an EMBL/GenBank/DDBJ whole genome shotgun (WGS) entry which is preliminary data.</text>
</comment>
<dbReference type="AlphaFoldDB" id="A0A1F6FSH6"/>